<dbReference type="InterPro" id="IPR003593">
    <property type="entry name" value="AAA+_ATPase"/>
</dbReference>
<dbReference type="SUPFAM" id="SSF52540">
    <property type="entry name" value="P-loop containing nucleoside triphosphate hydrolases"/>
    <property type="match status" value="1"/>
</dbReference>
<dbReference type="SMART" id="SM00382">
    <property type="entry name" value="AAA"/>
    <property type="match status" value="1"/>
</dbReference>
<reference evidence="7" key="1">
    <citation type="submission" date="2011-04" db="EMBL/GenBank/DDBJ databases">
        <title>The complete genome of Treponema brennaborense DSM 12168.</title>
        <authorList>
            <person name="Lucas S."/>
            <person name="Han J."/>
            <person name="Lapidus A."/>
            <person name="Bruce D."/>
            <person name="Goodwin L."/>
            <person name="Pitluck S."/>
            <person name="Peters L."/>
            <person name="Kyrpides N."/>
            <person name="Mavromatis K."/>
            <person name="Ivanova N."/>
            <person name="Mikhailova N."/>
            <person name="Pagani I."/>
            <person name="Teshima H."/>
            <person name="Detter J.C."/>
            <person name="Tapia R."/>
            <person name="Han C."/>
            <person name="Land M."/>
            <person name="Hauser L."/>
            <person name="Markowitz V."/>
            <person name="Cheng J.-F."/>
            <person name="Hugenholtz P."/>
            <person name="Woyke T."/>
            <person name="Wu D."/>
            <person name="Gronow S."/>
            <person name="Wellnitz S."/>
            <person name="Brambilla E."/>
            <person name="Klenk H.-P."/>
            <person name="Eisen J.A."/>
        </authorList>
    </citation>
    <scope>NUCLEOTIDE SEQUENCE [LARGE SCALE GENOMIC DNA]</scope>
    <source>
        <strain evidence="7">DSM 12168 / CIP 105900 / DD5/3</strain>
    </source>
</reference>
<dbReference type="GO" id="GO:0005524">
    <property type="term" value="F:ATP binding"/>
    <property type="evidence" value="ECO:0007669"/>
    <property type="project" value="UniProtKB-KW"/>
</dbReference>
<organism evidence="6 7">
    <name type="scientific">Treponema brennaborense (strain DSM 12168 / CIP 105900 / DD5/3)</name>
    <dbReference type="NCBI Taxonomy" id="906968"/>
    <lineage>
        <taxon>Bacteria</taxon>
        <taxon>Pseudomonadati</taxon>
        <taxon>Spirochaetota</taxon>
        <taxon>Spirochaetia</taxon>
        <taxon>Spirochaetales</taxon>
        <taxon>Treponemataceae</taxon>
        <taxon>Treponema</taxon>
    </lineage>
</organism>
<dbReference type="InterPro" id="IPR017871">
    <property type="entry name" value="ABC_transporter-like_CS"/>
</dbReference>
<dbReference type="KEGG" id="tbe:Trebr_2570"/>
<dbReference type="Gene3D" id="3.40.50.300">
    <property type="entry name" value="P-loop containing nucleotide triphosphate hydrolases"/>
    <property type="match status" value="1"/>
</dbReference>
<dbReference type="PROSITE" id="PS50893">
    <property type="entry name" value="ABC_TRANSPORTER_2"/>
    <property type="match status" value="1"/>
</dbReference>
<evidence type="ECO:0000256" key="2">
    <source>
        <dbReference type="ARBA" id="ARBA00022741"/>
    </source>
</evidence>
<evidence type="ECO:0000313" key="6">
    <source>
        <dbReference type="EMBL" id="AEE17974.1"/>
    </source>
</evidence>
<keyword evidence="6" id="KW-0378">Hydrolase</keyword>
<dbReference type="HOGENOM" id="CLU_000604_1_22_12"/>
<dbReference type="eggNOG" id="COG1136">
    <property type="taxonomic scope" value="Bacteria"/>
</dbReference>
<evidence type="ECO:0000256" key="3">
    <source>
        <dbReference type="ARBA" id="ARBA00022840"/>
    </source>
</evidence>
<evidence type="ECO:0000313" key="7">
    <source>
        <dbReference type="Proteomes" id="UP000006546"/>
    </source>
</evidence>
<dbReference type="EMBL" id="CP002696">
    <property type="protein sequence ID" value="AEE17974.1"/>
    <property type="molecule type" value="Genomic_DNA"/>
</dbReference>
<dbReference type="RefSeq" id="WP_013759675.1">
    <property type="nucleotide sequence ID" value="NC_015500.1"/>
</dbReference>
<dbReference type="EC" id="3.6.3.28" evidence="6"/>
<dbReference type="FunFam" id="3.40.50.300:FF:000032">
    <property type="entry name" value="Export ABC transporter ATP-binding protein"/>
    <property type="match status" value="1"/>
</dbReference>
<feature type="domain" description="ABC transporter" evidence="5">
    <location>
        <begin position="18"/>
        <end position="239"/>
    </location>
</feature>
<keyword evidence="7" id="KW-1185">Reference proteome</keyword>
<evidence type="ECO:0000256" key="4">
    <source>
        <dbReference type="ARBA" id="ARBA00038388"/>
    </source>
</evidence>
<gene>
    <name evidence="6" type="ordered locus">Trebr_2570</name>
</gene>
<dbReference type="CDD" id="cd03255">
    <property type="entry name" value="ABC_MJ0796_LolCDE_FtsE"/>
    <property type="match status" value="1"/>
</dbReference>
<evidence type="ECO:0000256" key="1">
    <source>
        <dbReference type="ARBA" id="ARBA00022448"/>
    </source>
</evidence>
<dbReference type="Proteomes" id="UP000006546">
    <property type="component" value="Chromosome"/>
</dbReference>
<name>F4LNZ7_TREBD</name>
<sequence>MTEIVKILSACKIYSMGIQKKNSRRKSVDLSAEVHALNGVSAVIEKGEFTAIAGPSGSGKTTLLNLIGGLDSITSGDIFVDGSGLAKMNKKQKTLLRREKIGFIFQSYNLIPVLSAQENVELALQLLNRFSKEEVKERAWSILKEVGLDGMQDRIPSRLSGGQQQRISIARALVKEPAVILADEPTANLDSKNSAMILDLMKELNEKHSITCIFSTHDQLVMQNVRRIIRLKDGMLDEK</sequence>
<proteinExistence type="inferred from homology"/>
<keyword evidence="2" id="KW-0547">Nucleotide-binding</keyword>
<dbReference type="InterPro" id="IPR017911">
    <property type="entry name" value="MacB-like_ATP-bd"/>
</dbReference>
<dbReference type="Pfam" id="PF00005">
    <property type="entry name" value="ABC_tran"/>
    <property type="match status" value="1"/>
</dbReference>
<keyword evidence="3" id="KW-0067">ATP-binding</keyword>
<protein>
    <submittedName>
        <fullName evidence="6">Phosphonate-transporting ATPase</fullName>
        <ecNumber evidence="6">3.6.3.28</ecNumber>
    </submittedName>
</protein>
<dbReference type="GO" id="GO:0022857">
    <property type="term" value="F:transmembrane transporter activity"/>
    <property type="evidence" value="ECO:0007669"/>
    <property type="project" value="UniProtKB-ARBA"/>
</dbReference>
<dbReference type="PROSITE" id="PS00211">
    <property type="entry name" value="ABC_TRANSPORTER_1"/>
    <property type="match status" value="1"/>
</dbReference>
<comment type="similarity">
    <text evidence="4">Belongs to the ABC transporter superfamily. Macrolide exporter (TC 3.A.1.122) family.</text>
</comment>
<dbReference type="InterPro" id="IPR027417">
    <property type="entry name" value="P-loop_NTPase"/>
</dbReference>
<dbReference type="PANTHER" id="PTHR24220">
    <property type="entry name" value="IMPORT ATP-BINDING PROTEIN"/>
    <property type="match status" value="1"/>
</dbReference>
<dbReference type="GO" id="GO:0005886">
    <property type="term" value="C:plasma membrane"/>
    <property type="evidence" value="ECO:0007669"/>
    <property type="project" value="TreeGrafter"/>
</dbReference>
<keyword evidence="1" id="KW-0813">Transport</keyword>
<dbReference type="InterPro" id="IPR015854">
    <property type="entry name" value="ABC_transpr_LolD-like"/>
</dbReference>
<dbReference type="AlphaFoldDB" id="F4LNZ7"/>
<dbReference type="STRING" id="906968.Trebr_2570"/>
<dbReference type="GO" id="GO:0016887">
    <property type="term" value="F:ATP hydrolysis activity"/>
    <property type="evidence" value="ECO:0007669"/>
    <property type="project" value="InterPro"/>
</dbReference>
<accession>F4LNZ7</accession>
<evidence type="ECO:0000259" key="5">
    <source>
        <dbReference type="PROSITE" id="PS50893"/>
    </source>
</evidence>
<dbReference type="InterPro" id="IPR003439">
    <property type="entry name" value="ABC_transporter-like_ATP-bd"/>
</dbReference>
<dbReference type="GO" id="GO:0098796">
    <property type="term" value="C:membrane protein complex"/>
    <property type="evidence" value="ECO:0007669"/>
    <property type="project" value="UniProtKB-ARBA"/>
</dbReference>